<evidence type="ECO:0000313" key="9">
    <source>
        <dbReference type="EMBL" id="KAE9608313.1"/>
    </source>
</evidence>
<dbReference type="GO" id="GO:0005634">
    <property type="term" value="C:nucleus"/>
    <property type="evidence" value="ECO:0007669"/>
    <property type="project" value="UniProtKB-SubCell"/>
</dbReference>
<accession>A0A6A4Q3Y6</accession>
<gene>
    <name evidence="9" type="ORF">Lalb_Chr08g0234161</name>
</gene>
<reference evidence="10" key="1">
    <citation type="journal article" date="2020" name="Nat. Commun.">
        <title>Genome sequence of the cluster root forming white lupin.</title>
        <authorList>
            <person name="Hufnagel B."/>
            <person name="Marques A."/>
            <person name="Soriano A."/>
            <person name="Marques L."/>
            <person name="Divol F."/>
            <person name="Doumas P."/>
            <person name="Sallet E."/>
            <person name="Mancinotti D."/>
            <person name="Carrere S."/>
            <person name="Marande W."/>
            <person name="Arribat S."/>
            <person name="Keller J."/>
            <person name="Huneau C."/>
            <person name="Blein T."/>
            <person name="Aime D."/>
            <person name="Laguerre M."/>
            <person name="Taylor J."/>
            <person name="Schubert V."/>
            <person name="Nelson M."/>
            <person name="Geu-Flores F."/>
            <person name="Crespi M."/>
            <person name="Gallardo-Guerrero K."/>
            <person name="Delaux P.-M."/>
            <person name="Salse J."/>
            <person name="Berges H."/>
            <person name="Guyot R."/>
            <person name="Gouzy J."/>
            <person name="Peret B."/>
        </authorList>
    </citation>
    <scope>NUCLEOTIDE SEQUENCE [LARGE SCALE GENOMIC DNA]</scope>
    <source>
        <strain evidence="10">cv. Amiga</strain>
    </source>
</reference>
<evidence type="ECO:0000256" key="5">
    <source>
        <dbReference type="ARBA" id="ARBA00023163"/>
    </source>
</evidence>
<keyword evidence="10" id="KW-1185">Reference proteome</keyword>
<feature type="region of interest" description="Disordered" evidence="7">
    <location>
        <begin position="432"/>
        <end position="455"/>
    </location>
</feature>
<organism evidence="9 10">
    <name type="scientific">Lupinus albus</name>
    <name type="common">White lupine</name>
    <name type="synonym">Lupinus termis</name>
    <dbReference type="NCBI Taxonomy" id="3870"/>
    <lineage>
        <taxon>Eukaryota</taxon>
        <taxon>Viridiplantae</taxon>
        <taxon>Streptophyta</taxon>
        <taxon>Embryophyta</taxon>
        <taxon>Tracheophyta</taxon>
        <taxon>Spermatophyta</taxon>
        <taxon>Magnoliopsida</taxon>
        <taxon>eudicotyledons</taxon>
        <taxon>Gunneridae</taxon>
        <taxon>Pentapetalae</taxon>
        <taxon>rosids</taxon>
        <taxon>fabids</taxon>
        <taxon>Fabales</taxon>
        <taxon>Fabaceae</taxon>
        <taxon>Papilionoideae</taxon>
        <taxon>50 kb inversion clade</taxon>
        <taxon>genistoids sensu lato</taxon>
        <taxon>core genistoids</taxon>
        <taxon>Genisteae</taxon>
        <taxon>Lupinus</taxon>
    </lineage>
</organism>
<dbReference type="AlphaFoldDB" id="A0A6A4Q3Y6"/>
<proteinExistence type="predicted"/>
<comment type="caution">
    <text evidence="9">The sequence shown here is derived from an EMBL/GenBank/DDBJ whole genome shotgun (WGS) entry which is preliminary data.</text>
</comment>
<keyword evidence="3" id="KW-0805">Transcription regulation</keyword>
<dbReference type="GO" id="GO:0043565">
    <property type="term" value="F:sequence-specific DNA binding"/>
    <property type="evidence" value="ECO:0007669"/>
    <property type="project" value="InterPro"/>
</dbReference>
<protein>
    <submittedName>
        <fullName evidence="9">Putative transcription factor WRKY family</fullName>
    </submittedName>
</protein>
<feature type="compositionally biased region" description="Basic and acidic residues" evidence="7">
    <location>
        <begin position="224"/>
        <end position="239"/>
    </location>
</feature>
<feature type="region of interest" description="Disordered" evidence="7">
    <location>
        <begin position="221"/>
        <end position="299"/>
    </location>
</feature>
<dbReference type="PANTHER" id="PTHR31221">
    <property type="entry name" value="WRKY TRANSCRIPTION FACTOR PROTEIN 1-RELATED"/>
    <property type="match status" value="1"/>
</dbReference>
<dbReference type="Proteomes" id="UP000447434">
    <property type="component" value="Chromosome 8"/>
</dbReference>
<evidence type="ECO:0000313" key="10">
    <source>
        <dbReference type="Proteomes" id="UP000447434"/>
    </source>
</evidence>
<keyword evidence="6" id="KW-0539">Nucleus</keyword>
<dbReference type="InterPro" id="IPR036576">
    <property type="entry name" value="WRKY_dom_sf"/>
</dbReference>
<feature type="region of interest" description="Disordered" evidence="7">
    <location>
        <begin position="139"/>
        <end position="175"/>
    </location>
</feature>
<dbReference type="PROSITE" id="PS50811">
    <property type="entry name" value="WRKY"/>
    <property type="match status" value="2"/>
</dbReference>
<evidence type="ECO:0000256" key="6">
    <source>
        <dbReference type="ARBA" id="ARBA00023242"/>
    </source>
</evidence>
<feature type="domain" description="WRKY" evidence="8">
    <location>
        <begin position="165"/>
        <end position="229"/>
    </location>
</feature>
<evidence type="ECO:0000256" key="2">
    <source>
        <dbReference type="ARBA" id="ARBA00022737"/>
    </source>
</evidence>
<feature type="domain" description="WRKY" evidence="8">
    <location>
        <begin position="339"/>
        <end position="404"/>
    </location>
</feature>
<name>A0A6A4Q3Y6_LUPAL</name>
<comment type="subcellular location">
    <subcellularLocation>
        <location evidence="1">Nucleus</location>
    </subcellularLocation>
</comment>
<dbReference type="PANTHER" id="PTHR31221:SF150">
    <property type="entry name" value="WRKY TRANSCRIPTION FACTOR 32-RELATED"/>
    <property type="match status" value="1"/>
</dbReference>
<dbReference type="Gene3D" id="2.20.25.80">
    <property type="entry name" value="WRKY domain"/>
    <property type="match status" value="2"/>
</dbReference>
<keyword evidence="2" id="KW-0677">Repeat</keyword>
<dbReference type="Pfam" id="PF03106">
    <property type="entry name" value="WRKY"/>
    <property type="match status" value="2"/>
</dbReference>
<dbReference type="SUPFAM" id="SSF118290">
    <property type="entry name" value="WRKY DNA-binding domain"/>
    <property type="match status" value="2"/>
</dbReference>
<evidence type="ECO:0000256" key="7">
    <source>
        <dbReference type="SAM" id="MobiDB-lite"/>
    </source>
</evidence>
<evidence type="ECO:0000256" key="1">
    <source>
        <dbReference type="ARBA" id="ARBA00004123"/>
    </source>
</evidence>
<dbReference type="FunFam" id="2.20.25.80:FF:000006">
    <property type="entry name" value="WRKY transcription factor"/>
    <property type="match status" value="1"/>
</dbReference>
<dbReference type="GO" id="GO:0003700">
    <property type="term" value="F:DNA-binding transcription factor activity"/>
    <property type="evidence" value="ECO:0007669"/>
    <property type="project" value="InterPro"/>
</dbReference>
<evidence type="ECO:0000256" key="3">
    <source>
        <dbReference type="ARBA" id="ARBA00023015"/>
    </source>
</evidence>
<dbReference type="EMBL" id="WOCE01000008">
    <property type="protein sequence ID" value="KAE9608313.1"/>
    <property type="molecule type" value="Genomic_DNA"/>
</dbReference>
<dbReference type="InterPro" id="IPR044810">
    <property type="entry name" value="WRKY_plant"/>
</dbReference>
<dbReference type="OrthoDB" id="764896at2759"/>
<dbReference type="SMART" id="SM00774">
    <property type="entry name" value="WRKY"/>
    <property type="match status" value="2"/>
</dbReference>
<dbReference type="InterPro" id="IPR003657">
    <property type="entry name" value="WRKY_dom"/>
</dbReference>
<keyword evidence="4" id="KW-0238">DNA-binding</keyword>
<sequence>MAELEHCIKENEKEEEIVKKRVSDSPLITESNHVELDSFSSHHEVGPNLETLVVVVDHSDDLKGGVIIHNAGEAENKPVGPTDIQIIVEEVEAPQVSTGNQPRVVVCSSPLSELSPTSVAQSLSSAACPTLPEQRLLSPKVNSARMTQVEKKTPKGGKTSPSVSAARTSAPDGYNWRKYGQKQVKSPTGSRSYYRCTHSDCSAKKIEFCDHSGQVIEIVYKSQHSHDPPQKTNFSRESKFMPSSEPILENSVPVQPIGVVNDSGPSSSSREPKQEVPCSAGADKKQQNSSNSENGKVILKEGDANELELKRRMKIDDLTCLESPVKPGKKPKLVVHAAADVGISGDGYRWRKYGQKMVKGNPHPRNYYRCTSAGCPVRKHIETARDNSNAAIITYKGVHDHDMPVPKKRHGPPCAPLVTAAAPASMNNLKSTKTDSLQNQKTDSLQNQKTSTRWSVDTEGELTGEALDLGGEKAIESARTLLSIGFEIKPC</sequence>
<evidence type="ECO:0000256" key="4">
    <source>
        <dbReference type="ARBA" id="ARBA00023125"/>
    </source>
</evidence>
<keyword evidence="5" id="KW-0804">Transcription</keyword>
<evidence type="ECO:0000259" key="8">
    <source>
        <dbReference type="PROSITE" id="PS50811"/>
    </source>
</evidence>